<proteinExistence type="predicted"/>
<organism evidence="2 3">
    <name type="scientific">Neoroseomonas marina</name>
    <dbReference type="NCBI Taxonomy" id="1232220"/>
    <lineage>
        <taxon>Bacteria</taxon>
        <taxon>Pseudomonadati</taxon>
        <taxon>Pseudomonadota</taxon>
        <taxon>Alphaproteobacteria</taxon>
        <taxon>Acetobacterales</taxon>
        <taxon>Acetobacteraceae</taxon>
        <taxon>Neoroseomonas</taxon>
    </lineage>
</organism>
<dbReference type="InterPro" id="IPR006158">
    <property type="entry name" value="Cobalamin-bd"/>
</dbReference>
<gene>
    <name evidence="2" type="ORF">GWK16_05305</name>
</gene>
<evidence type="ECO:0000259" key="1">
    <source>
        <dbReference type="PROSITE" id="PS51332"/>
    </source>
</evidence>
<dbReference type="EMBL" id="JABBKX010000002">
    <property type="protein sequence ID" value="NMJ40646.1"/>
    <property type="molecule type" value="Genomic_DNA"/>
</dbReference>
<name>A0A848E988_9PROT</name>
<evidence type="ECO:0000313" key="3">
    <source>
        <dbReference type="Proteomes" id="UP000548582"/>
    </source>
</evidence>
<dbReference type="InterPro" id="IPR036724">
    <property type="entry name" value="Cobalamin-bd_sf"/>
</dbReference>
<sequence length="284" mass="30597">MDWPTESGFDAFRACLTPDAVSQARRSRGVLALADIIEREVIPRLVLAHRTAPAYVDRAPAALPTEEEVTTLTSLAVAGSTVDIAAYVDGILGREVPLERVYLDLLAPVARRLGAMWESDACDFATVTMGLCALQQIVLDTGRRTREPFHRPRPDRRAVLAPVPGEQHSFGLLLVSEFFRRSGWEVWSGAGAGEPEIAAKVRDERFAIAGFTLSSEDRVGALAQLILVVRRVSMNRRIGILVGGTIFQGRPGLVADVGADATAADGAEAALQAETLIAMRGLRT</sequence>
<dbReference type="AlphaFoldDB" id="A0A848E988"/>
<dbReference type="Gene3D" id="3.40.50.280">
    <property type="entry name" value="Cobalamin-binding domain"/>
    <property type="match status" value="1"/>
</dbReference>
<dbReference type="RefSeq" id="WP_170052928.1">
    <property type="nucleotide sequence ID" value="NZ_JABBKX010000002.1"/>
</dbReference>
<keyword evidence="3" id="KW-1185">Reference proteome</keyword>
<accession>A0A848E988</accession>
<dbReference type="GO" id="GO:0046872">
    <property type="term" value="F:metal ion binding"/>
    <property type="evidence" value="ECO:0007669"/>
    <property type="project" value="InterPro"/>
</dbReference>
<comment type="caution">
    <text evidence="2">The sequence shown here is derived from an EMBL/GenBank/DDBJ whole genome shotgun (WGS) entry which is preliminary data.</text>
</comment>
<protein>
    <submittedName>
        <fullName evidence="2">Cobalamin B12-binding domain-containing protein</fullName>
    </submittedName>
</protein>
<dbReference type="Pfam" id="PF02310">
    <property type="entry name" value="B12-binding"/>
    <property type="match status" value="1"/>
</dbReference>
<dbReference type="PROSITE" id="PS51332">
    <property type="entry name" value="B12_BINDING"/>
    <property type="match status" value="1"/>
</dbReference>
<dbReference type="GO" id="GO:0031419">
    <property type="term" value="F:cobalamin binding"/>
    <property type="evidence" value="ECO:0007669"/>
    <property type="project" value="InterPro"/>
</dbReference>
<evidence type="ECO:0000313" key="2">
    <source>
        <dbReference type="EMBL" id="NMJ40646.1"/>
    </source>
</evidence>
<reference evidence="2 3" key="1">
    <citation type="submission" date="2020-03" db="EMBL/GenBank/DDBJ databases">
        <authorList>
            <person name="Sun Q."/>
        </authorList>
    </citation>
    <scope>NUCLEOTIDE SEQUENCE [LARGE SCALE GENOMIC DNA]</scope>
    <source>
        <strain evidence="2 3">JC162</strain>
    </source>
</reference>
<dbReference type="Proteomes" id="UP000548582">
    <property type="component" value="Unassembled WGS sequence"/>
</dbReference>
<feature type="domain" description="B12-binding" evidence="1">
    <location>
        <begin position="155"/>
        <end position="284"/>
    </location>
</feature>
<dbReference type="SUPFAM" id="SSF52242">
    <property type="entry name" value="Cobalamin (vitamin B12)-binding domain"/>
    <property type="match status" value="1"/>
</dbReference>